<accession>A0ACA9MD56</accession>
<dbReference type="EMBL" id="CAJVQC010007773">
    <property type="protein sequence ID" value="CAG8583826.1"/>
    <property type="molecule type" value="Genomic_DNA"/>
</dbReference>
<proteinExistence type="predicted"/>
<reference evidence="1" key="1">
    <citation type="submission" date="2021-06" db="EMBL/GenBank/DDBJ databases">
        <authorList>
            <person name="Kallberg Y."/>
            <person name="Tangrot J."/>
            <person name="Rosling A."/>
        </authorList>
    </citation>
    <scope>NUCLEOTIDE SEQUENCE</scope>
    <source>
        <strain evidence="1">MA461A</strain>
    </source>
</reference>
<feature type="non-terminal residue" evidence="1">
    <location>
        <position position="1"/>
    </location>
</feature>
<gene>
    <name evidence="1" type="ORF">RPERSI_LOCUS5261</name>
</gene>
<name>A0ACA9MD56_9GLOM</name>
<protein>
    <submittedName>
        <fullName evidence="1">17142_t:CDS:1</fullName>
    </submittedName>
</protein>
<evidence type="ECO:0000313" key="2">
    <source>
        <dbReference type="Proteomes" id="UP000789920"/>
    </source>
</evidence>
<evidence type="ECO:0000313" key="1">
    <source>
        <dbReference type="EMBL" id="CAG8583826.1"/>
    </source>
</evidence>
<keyword evidence="2" id="KW-1185">Reference proteome</keyword>
<comment type="caution">
    <text evidence="1">The sequence shown here is derived from an EMBL/GenBank/DDBJ whole genome shotgun (WGS) entry which is preliminary data.</text>
</comment>
<sequence>LLVKTVVRVSIATTSYSEKTTEITEEPTSRDNISQQGDGIRNYLIISAIIIILIIFK</sequence>
<dbReference type="Proteomes" id="UP000789920">
    <property type="component" value="Unassembled WGS sequence"/>
</dbReference>
<organism evidence="1 2">
    <name type="scientific">Racocetra persica</name>
    <dbReference type="NCBI Taxonomy" id="160502"/>
    <lineage>
        <taxon>Eukaryota</taxon>
        <taxon>Fungi</taxon>
        <taxon>Fungi incertae sedis</taxon>
        <taxon>Mucoromycota</taxon>
        <taxon>Glomeromycotina</taxon>
        <taxon>Glomeromycetes</taxon>
        <taxon>Diversisporales</taxon>
        <taxon>Gigasporaceae</taxon>
        <taxon>Racocetra</taxon>
    </lineage>
</organism>